<dbReference type="RefSeq" id="WP_121150478.1">
    <property type="nucleotide sequence ID" value="NZ_CP032827.1"/>
</dbReference>
<gene>
    <name evidence="1" type="ORF">D3Y57_00860</name>
</gene>
<name>A0A494T5R2_SPHPE</name>
<dbReference type="Proteomes" id="UP000276254">
    <property type="component" value="Plasmid unnamed2"/>
</dbReference>
<keyword evidence="1" id="KW-0614">Plasmid</keyword>
<geneLocation type="plasmid" evidence="1">
    <name>unnamed2</name>
</geneLocation>
<protein>
    <submittedName>
        <fullName evidence="1">Uncharacterized protein</fullName>
    </submittedName>
</protein>
<evidence type="ECO:0000313" key="1">
    <source>
        <dbReference type="EMBL" id="AYJ84677.1"/>
    </source>
</evidence>
<sequence>MLQARIDGHAHCRTEATFVLNDDTAAWCLLPLEIGLKEVEEILRYLFDISLIVSPAMFKEPTRRTENQSLKLALHLP</sequence>
<accession>A0A494T5R2</accession>
<organism evidence="1 2">
    <name type="scientific">Sphingomonas paeninsulae</name>
    <dbReference type="NCBI Taxonomy" id="2319844"/>
    <lineage>
        <taxon>Bacteria</taxon>
        <taxon>Pseudomonadati</taxon>
        <taxon>Pseudomonadota</taxon>
        <taxon>Alphaproteobacteria</taxon>
        <taxon>Sphingomonadales</taxon>
        <taxon>Sphingomonadaceae</taxon>
        <taxon>Sphingomonas</taxon>
    </lineage>
</organism>
<dbReference type="GeneID" id="39491210"/>
<dbReference type="KEGG" id="spha:D3Y57_00860"/>
<dbReference type="EMBL" id="CP032827">
    <property type="protein sequence ID" value="AYJ84677.1"/>
    <property type="molecule type" value="Genomic_DNA"/>
</dbReference>
<dbReference type="AlphaFoldDB" id="A0A494T5R2"/>
<reference evidence="1 2" key="1">
    <citation type="submission" date="2018-09" db="EMBL/GenBank/DDBJ databases">
        <title>Sphingomonas peninsula sp. nov., isolated from fildes peninsula, Antarctic soil.</title>
        <authorList>
            <person name="Yingchao G."/>
        </authorList>
    </citation>
    <scope>NUCLEOTIDE SEQUENCE [LARGE SCALE GENOMIC DNA]</scope>
    <source>
        <strain evidence="1 2">YZ-8</strain>
        <plasmid evidence="1 2">unnamed2</plasmid>
    </source>
</reference>
<proteinExistence type="predicted"/>
<evidence type="ECO:0000313" key="2">
    <source>
        <dbReference type="Proteomes" id="UP000276254"/>
    </source>
</evidence>
<keyword evidence="2" id="KW-1185">Reference proteome</keyword>